<protein>
    <recommendedName>
        <fullName evidence="7">HTH iclR-type domain-containing protein</fullName>
    </recommendedName>
</protein>
<dbReference type="PANTHER" id="PTHR30136:SF24">
    <property type="entry name" value="HTH-TYPE TRANSCRIPTIONAL REPRESSOR ALLR"/>
    <property type="match status" value="1"/>
</dbReference>
<keyword evidence="1" id="KW-0805">Transcription regulation</keyword>
<dbReference type="GO" id="GO:0045892">
    <property type="term" value="P:negative regulation of DNA-templated transcription"/>
    <property type="evidence" value="ECO:0007669"/>
    <property type="project" value="TreeGrafter"/>
</dbReference>
<dbReference type="InterPro" id="IPR036388">
    <property type="entry name" value="WH-like_DNA-bd_sf"/>
</dbReference>
<dbReference type="SUPFAM" id="SSF55781">
    <property type="entry name" value="GAF domain-like"/>
    <property type="match status" value="1"/>
</dbReference>
<geneLocation type="plasmid" evidence="6">
    <name>pNSL1</name>
</geneLocation>
<accession>A0A097SQG5</accession>
<name>A0A097SQG5_9NOCA</name>
<dbReference type="InterPro" id="IPR050707">
    <property type="entry name" value="HTH_MetabolicPath_Reg"/>
</dbReference>
<dbReference type="PROSITE" id="PS51077">
    <property type="entry name" value="HTH_ICLR"/>
    <property type="match status" value="1"/>
</dbReference>
<evidence type="ECO:0000259" key="4">
    <source>
        <dbReference type="PROSITE" id="PS51077"/>
    </source>
</evidence>
<dbReference type="Gene3D" id="3.30.450.40">
    <property type="match status" value="2"/>
</dbReference>
<evidence type="ECO:0000256" key="3">
    <source>
        <dbReference type="ARBA" id="ARBA00023163"/>
    </source>
</evidence>
<dbReference type="Gene3D" id="1.10.10.10">
    <property type="entry name" value="Winged helix-like DNA-binding domain superfamily/Winged helix DNA-binding domain"/>
    <property type="match status" value="1"/>
</dbReference>
<dbReference type="PROSITE" id="PS51078">
    <property type="entry name" value="ICLR_ED"/>
    <property type="match status" value="1"/>
</dbReference>
<dbReference type="Pfam" id="PF09339">
    <property type="entry name" value="HTH_IclR"/>
    <property type="match status" value="1"/>
</dbReference>
<dbReference type="EMBL" id="KJ605395">
    <property type="protein sequence ID" value="AIU93771.1"/>
    <property type="molecule type" value="Genomic_DNA"/>
</dbReference>
<organism evidence="6">
    <name type="scientific">Rhodococcus sp. NS1</name>
    <dbReference type="NCBI Taxonomy" id="402236"/>
    <lineage>
        <taxon>Bacteria</taxon>
        <taxon>Bacillati</taxon>
        <taxon>Actinomycetota</taxon>
        <taxon>Actinomycetes</taxon>
        <taxon>Mycobacteriales</taxon>
        <taxon>Nocardiaceae</taxon>
        <taxon>Rhodococcus</taxon>
    </lineage>
</organism>
<dbReference type="InterPro" id="IPR005471">
    <property type="entry name" value="Tscrpt_reg_IclR_N"/>
</dbReference>
<evidence type="ECO:0008006" key="7">
    <source>
        <dbReference type="Google" id="ProtNLM"/>
    </source>
</evidence>
<sequence length="263" mass="28714">MSGNFPVSALPWCYEDGEDDTGDRMHIDHARTVPKGTIQRTALILSALENADRLTLSRIVAVTGLSRTSVHRTLEQLVELRWVHRDGMNYRLGLRMIELGAAAAQQNMLRRAALPTLHRLHRISGCVVHLGVLDGDEAVYLEAIGDERSIASNSRVGKRLPAASSTIGRALLAAHGIDSPEAERVRQTRLVYDQEQCMKGFGCAAVPIGRVESSQAAALSVFGPSARIGDRRLLSSAQSAAAEIWRRIQSSPSTTRKMGTRQN</sequence>
<dbReference type="SUPFAM" id="SSF46785">
    <property type="entry name" value="Winged helix' DNA-binding domain"/>
    <property type="match status" value="1"/>
</dbReference>
<feature type="domain" description="HTH iclR-type" evidence="4">
    <location>
        <begin position="35"/>
        <end position="94"/>
    </location>
</feature>
<evidence type="ECO:0000313" key="6">
    <source>
        <dbReference type="EMBL" id="AIU93771.1"/>
    </source>
</evidence>
<dbReference type="GO" id="GO:0003700">
    <property type="term" value="F:DNA-binding transcription factor activity"/>
    <property type="evidence" value="ECO:0007669"/>
    <property type="project" value="TreeGrafter"/>
</dbReference>
<dbReference type="PANTHER" id="PTHR30136">
    <property type="entry name" value="HELIX-TURN-HELIX TRANSCRIPTIONAL REGULATOR, ICLR FAMILY"/>
    <property type="match status" value="1"/>
</dbReference>
<evidence type="ECO:0000256" key="2">
    <source>
        <dbReference type="ARBA" id="ARBA00023125"/>
    </source>
</evidence>
<evidence type="ECO:0000259" key="5">
    <source>
        <dbReference type="PROSITE" id="PS51078"/>
    </source>
</evidence>
<reference evidence="6" key="1">
    <citation type="submission" date="2014-03" db="EMBL/GenBank/DDBJ databases">
        <authorList>
            <person name="Zhang G."/>
            <person name="Zhu L."/>
            <person name="Fang P."/>
        </authorList>
    </citation>
    <scope>NUCLEOTIDE SEQUENCE</scope>
    <source>
        <strain evidence="6">NS1</strain>
        <plasmid evidence="6">pNSL1</plasmid>
    </source>
</reference>
<keyword evidence="6" id="KW-0614">Plasmid</keyword>
<dbReference type="GO" id="GO:0003677">
    <property type="term" value="F:DNA binding"/>
    <property type="evidence" value="ECO:0007669"/>
    <property type="project" value="UniProtKB-KW"/>
</dbReference>
<evidence type="ECO:0000256" key="1">
    <source>
        <dbReference type="ARBA" id="ARBA00023015"/>
    </source>
</evidence>
<dbReference type="Pfam" id="PF01614">
    <property type="entry name" value="IclR_C"/>
    <property type="match status" value="1"/>
</dbReference>
<proteinExistence type="predicted"/>
<dbReference type="InterPro" id="IPR029016">
    <property type="entry name" value="GAF-like_dom_sf"/>
</dbReference>
<keyword evidence="3" id="KW-0804">Transcription</keyword>
<feature type="domain" description="IclR-ED" evidence="5">
    <location>
        <begin position="95"/>
        <end position="260"/>
    </location>
</feature>
<dbReference type="SMART" id="SM00346">
    <property type="entry name" value="HTH_ICLR"/>
    <property type="match status" value="1"/>
</dbReference>
<keyword evidence="2" id="KW-0238">DNA-binding</keyword>
<dbReference type="InterPro" id="IPR036390">
    <property type="entry name" value="WH_DNA-bd_sf"/>
</dbReference>
<dbReference type="AlphaFoldDB" id="A0A097SQG5"/>
<gene>
    <name evidence="6" type="ORF">LRS1606.337</name>
</gene>
<dbReference type="InterPro" id="IPR014757">
    <property type="entry name" value="Tscrpt_reg_IclR_C"/>
</dbReference>